<name>A0A163D5F0_DIDRA</name>
<keyword evidence="2" id="KW-1185">Reference proteome</keyword>
<gene>
    <name evidence="1" type="ORF">ST47_g5924</name>
</gene>
<dbReference type="AlphaFoldDB" id="A0A163D5F0"/>
<dbReference type="EMBL" id="JYNV01000204">
    <property type="protein sequence ID" value="KZM22924.1"/>
    <property type="molecule type" value="Genomic_DNA"/>
</dbReference>
<dbReference type="Proteomes" id="UP000076837">
    <property type="component" value="Unassembled WGS sequence"/>
</dbReference>
<organism evidence="1 2">
    <name type="scientific">Didymella rabiei</name>
    <name type="common">Chickpea ascochyta blight fungus</name>
    <name type="synonym">Mycosphaerella rabiei</name>
    <dbReference type="NCBI Taxonomy" id="5454"/>
    <lineage>
        <taxon>Eukaryota</taxon>
        <taxon>Fungi</taxon>
        <taxon>Dikarya</taxon>
        <taxon>Ascomycota</taxon>
        <taxon>Pezizomycotina</taxon>
        <taxon>Dothideomycetes</taxon>
        <taxon>Pleosporomycetidae</taxon>
        <taxon>Pleosporales</taxon>
        <taxon>Pleosporineae</taxon>
        <taxon>Didymellaceae</taxon>
        <taxon>Ascochyta</taxon>
    </lineage>
</organism>
<evidence type="ECO:0000313" key="1">
    <source>
        <dbReference type="EMBL" id="KZM22924.1"/>
    </source>
</evidence>
<sequence length="352" mass="39933">MMTTTASRPVYDGSQYGCDYDEYRTIVIRDQGSVAPGQHPYAYAGYVRSQPEMPKPTRLVRDATDNWVQAIIFRLSTRIPSPMHAIQSRRRHINSIWSNRAQLRKLQWKRRSRYTAPLDIELTDRDLLPSQRQRMQDLLPGFCLVGGKETALDLATAQMQPSSNSCHWDVLADGKSTSSCVKISRVRVDEIIRQRAGTLKRNIAVRRSRRERTQVSSTADAMWATSTPKIKRTVFGHNHVLCTHKIQRRFSFEDDGPCMNLSAICEQTEQGVASKPTSMTRVDSGAEQVAEGRSTRFREESDQLPCIARTFSEILGHEPFVPTALLDCDEQSAELCRQPSSPEVYCSPTKEH</sequence>
<accession>A0A163D5F0</accession>
<proteinExistence type="predicted"/>
<evidence type="ECO:0000313" key="2">
    <source>
        <dbReference type="Proteomes" id="UP000076837"/>
    </source>
</evidence>
<reference evidence="1 2" key="1">
    <citation type="journal article" date="2016" name="Sci. Rep.">
        <title>Draft genome sequencing and secretome analysis of fungal phytopathogen Ascochyta rabiei provides insight into the necrotrophic effector repertoire.</title>
        <authorList>
            <person name="Verma S."/>
            <person name="Gazara R.K."/>
            <person name="Nizam S."/>
            <person name="Parween S."/>
            <person name="Chattopadhyay D."/>
            <person name="Verma P.K."/>
        </authorList>
    </citation>
    <scope>NUCLEOTIDE SEQUENCE [LARGE SCALE GENOMIC DNA]</scope>
    <source>
        <strain evidence="1 2">ArDII</strain>
    </source>
</reference>
<comment type="caution">
    <text evidence="1">The sequence shown here is derived from an EMBL/GenBank/DDBJ whole genome shotgun (WGS) entry which is preliminary data.</text>
</comment>
<protein>
    <submittedName>
        <fullName evidence="1">Uncharacterized protein</fullName>
    </submittedName>
</protein>